<evidence type="ECO:0008006" key="3">
    <source>
        <dbReference type="Google" id="ProtNLM"/>
    </source>
</evidence>
<evidence type="ECO:0000313" key="1">
    <source>
        <dbReference type="EMBL" id="OHA80183.1"/>
    </source>
</evidence>
<dbReference type="EMBL" id="MHUS01000034">
    <property type="protein sequence ID" value="OHA80183.1"/>
    <property type="molecule type" value="Genomic_DNA"/>
</dbReference>
<gene>
    <name evidence="1" type="ORF">A2675_02420</name>
</gene>
<evidence type="ECO:0000313" key="2">
    <source>
        <dbReference type="Proteomes" id="UP000176997"/>
    </source>
</evidence>
<reference evidence="1 2" key="1">
    <citation type="journal article" date="2016" name="Nat. Commun.">
        <title>Thousands of microbial genomes shed light on interconnected biogeochemical processes in an aquifer system.</title>
        <authorList>
            <person name="Anantharaman K."/>
            <person name="Brown C.T."/>
            <person name="Hug L.A."/>
            <person name="Sharon I."/>
            <person name="Castelle C.J."/>
            <person name="Probst A.J."/>
            <person name="Thomas B.C."/>
            <person name="Singh A."/>
            <person name="Wilkins M.J."/>
            <person name="Karaoz U."/>
            <person name="Brodie E.L."/>
            <person name="Williams K.H."/>
            <person name="Hubbard S.S."/>
            <person name="Banfield J.F."/>
        </authorList>
    </citation>
    <scope>NUCLEOTIDE SEQUENCE [LARGE SCALE GENOMIC DNA]</scope>
</reference>
<organism evidence="1 2">
    <name type="scientific">Candidatus Yonathbacteria bacterium RIFCSPHIGHO2_01_FULL_51_10</name>
    <dbReference type="NCBI Taxonomy" id="1802723"/>
    <lineage>
        <taxon>Bacteria</taxon>
        <taxon>Candidatus Yonathiibacteriota</taxon>
    </lineage>
</organism>
<dbReference type="STRING" id="1802723.A2675_02420"/>
<protein>
    <recommendedName>
        <fullName evidence="3">Cell surface protein</fullName>
    </recommendedName>
</protein>
<name>A0A1G2S524_9BACT</name>
<comment type="caution">
    <text evidence="1">The sequence shown here is derived from an EMBL/GenBank/DDBJ whole genome shotgun (WGS) entry which is preliminary data.</text>
</comment>
<dbReference type="Proteomes" id="UP000176997">
    <property type="component" value="Unassembled WGS sequence"/>
</dbReference>
<dbReference type="AlphaFoldDB" id="A0A1G2S524"/>
<sequence>MTDALALPKAPTQGLQTYLDRALAILKKFEIAPHTEENTLATLLEELAPVDEARVMVIAKTVRHMSAFNQIVRDKVEGMHFGQRYQDITDLFDSVIEDARSLISHRADHTVSLVEGAQELWMRTVRGTPADRFEKIGKLYTAVGRDTREQLEREEEILNGYRDFRMSIQQARIVVDELFATQEKRFNDSRAALGKAANAVSAYAGTVEAEKRSLELAREESQRAFETEDSRYQLIKNVKEDLTVGYNVGETLMAKLLQTHGVKKQVYSRGVSFFGTNEIVYTTLAALFTQQGGLHEQTEAVEAMKAGADKALNAIRELGAQAEEAAIVTAFGKTYNTTTVQGLVDYVVDFQTKSREDINRLRKESTENAAEIERIVVDGKRRAADAILKYQTRLAA</sequence>
<proteinExistence type="predicted"/>
<accession>A0A1G2S524</accession>